<dbReference type="SMART" id="SM00871">
    <property type="entry name" value="AraC_E_bind"/>
    <property type="match status" value="1"/>
</dbReference>
<dbReference type="InterPro" id="IPR023393">
    <property type="entry name" value="START-like_dom_sf"/>
</dbReference>
<dbReference type="CDD" id="cd07818">
    <property type="entry name" value="SRPBCC_1"/>
    <property type="match status" value="1"/>
</dbReference>
<dbReference type="Pfam" id="PF06445">
    <property type="entry name" value="GyrI-like"/>
    <property type="match status" value="1"/>
</dbReference>
<protein>
    <submittedName>
        <fullName evidence="3">SRPBCC family protein</fullName>
    </submittedName>
</protein>
<dbReference type="RefSeq" id="WP_352888215.1">
    <property type="nucleotide sequence ID" value="NZ_JBEPIJ010000004.1"/>
</dbReference>
<dbReference type="EMBL" id="JBEPIJ010000004">
    <property type="protein sequence ID" value="MES0873488.1"/>
    <property type="molecule type" value="Genomic_DNA"/>
</dbReference>
<evidence type="ECO:0000313" key="4">
    <source>
        <dbReference type="Proteomes" id="UP001465331"/>
    </source>
</evidence>
<dbReference type="Gene3D" id="3.20.80.10">
    <property type="entry name" value="Regulatory factor, effector binding domain"/>
    <property type="match status" value="1"/>
</dbReference>
<dbReference type="InterPro" id="IPR011256">
    <property type="entry name" value="Reg_factor_effector_dom_sf"/>
</dbReference>
<feature type="domain" description="AraC effector-binding" evidence="2">
    <location>
        <begin position="186"/>
        <end position="340"/>
    </location>
</feature>
<sequence>MRLLKWLLVTVAVLVLGLVGVGLFLPDEARLERSVVVDAPPATVYTALNGFRRFNEWSPWAGLDPDARYTDEGPPVGVGAKQSWNSEDPAVGSGSQQIVEVEPFERIRMRLAFAGFDSENYASYTLARQGEGTRVTWGYESRFYGNLMARYFGLMLDRMLGPQYEQGLAKLKPLLESLPKDDLSTLEVTVMQVEPQPIVYQSGSANAADAAEVLGGIYARLSAHMAANGLSEAAPPIAITREYDEETGTWRFDAAMIVDRADPPAAEGEGIRAGTTYGGWVARAVHTGPYADSDATYRQLMTWRIVAGLQDNGDRWEQYVSDPGTTPESELKTHIYWPIK</sequence>
<dbReference type="InterPro" id="IPR019587">
    <property type="entry name" value="Polyketide_cyclase/dehydratase"/>
</dbReference>
<accession>A0ABV2A8B1</accession>
<name>A0ABV2A8B1_9GAMM</name>
<dbReference type="InterPro" id="IPR029442">
    <property type="entry name" value="GyrI-like"/>
</dbReference>
<dbReference type="InterPro" id="IPR010499">
    <property type="entry name" value="AraC_E-bd"/>
</dbReference>
<organism evidence="3 4">
    <name type="scientific">Sinimarinibacterium thermocellulolyticum</name>
    <dbReference type="NCBI Taxonomy" id="3170016"/>
    <lineage>
        <taxon>Bacteria</taxon>
        <taxon>Pseudomonadati</taxon>
        <taxon>Pseudomonadota</taxon>
        <taxon>Gammaproteobacteria</taxon>
        <taxon>Nevskiales</taxon>
        <taxon>Nevskiaceae</taxon>
        <taxon>Sinimarinibacterium</taxon>
    </lineage>
</organism>
<dbReference type="Gene3D" id="3.30.530.20">
    <property type="match status" value="1"/>
</dbReference>
<keyword evidence="1" id="KW-0472">Membrane</keyword>
<evidence type="ECO:0000313" key="3">
    <source>
        <dbReference type="EMBL" id="MES0873488.1"/>
    </source>
</evidence>
<keyword evidence="1" id="KW-0812">Transmembrane</keyword>
<feature type="transmembrane region" description="Helical" evidence="1">
    <location>
        <begin position="6"/>
        <end position="25"/>
    </location>
</feature>
<proteinExistence type="predicted"/>
<dbReference type="Proteomes" id="UP001465331">
    <property type="component" value="Unassembled WGS sequence"/>
</dbReference>
<keyword evidence="4" id="KW-1185">Reference proteome</keyword>
<evidence type="ECO:0000259" key="2">
    <source>
        <dbReference type="SMART" id="SM00871"/>
    </source>
</evidence>
<dbReference type="SUPFAM" id="SSF55961">
    <property type="entry name" value="Bet v1-like"/>
    <property type="match status" value="1"/>
</dbReference>
<gene>
    <name evidence="3" type="ORF">ABSH63_05630</name>
</gene>
<dbReference type="SUPFAM" id="SSF55136">
    <property type="entry name" value="Probable bacterial effector-binding domain"/>
    <property type="match status" value="1"/>
</dbReference>
<keyword evidence="1" id="KW-1133">Transmembrane helix</keyword>
<reference evidence="3 4" key="1">
    <citation type="submission" date="2024-06" db="EMBL/GenBank/DDBJ databases">
        <authorList>
            <person name="Li Z."/>
            <person name="Jiang Y."/>
        </authorList>
    </citation>
    <scope>NUCLEOTIDE SEQUENCE [LARGE SCALE GENOMIC DNA]</scope>
    <source>
        <strain evidence="3 4">HSW-8</strain>
    </source>
</reference>
<evidence type="ECO:0000256" key="1">
    <source>
        <dbReference type="SAM" id="Phobius"/>
    </source>
</evidence>
<comment type="caution">
    <text evidence="3">The sequence shown here is derived from an EMBL/GenBank/DDBJ whole genome shotgun (WGS) entry which is preliminary data.</text>
</comment>
<dbReference type="Pfam" id="PF10604">
    <property type="entry name" value="Polyketide_cyc2"/>
    <property type="match status" value="1"/>
</dbReference>